<keyword evidence="2" id="KW-0812">Transmembrane</keyword>
<feature type="region of interest" description="Disordered" evidence="1">
    <location>
        <begin position="642"/>
        <end position="671"/>
    </location>
</feature>
<feature type="compositionally biased region" description="Polar residues" evidence="1">
    <location>
        <begin position="655"/>
        <end position="667"/>
    </location>
</feature>
<accession>A0A180GGU2</accession>
<dbReference type="VEuPathDB" id="FungiDB:PTTG_03731"/>
<evidence type="ECO:0000256" key="2">
    <source>
        <dbReference type="SAM" id="Phobius"/>
    </source>
</evidence>
<dbReference type="GO" id="GO:0005886">
    <property type="term" value="C:plasma membrane"/>
    <property type="evidence" value="ECO:0007669"/>
    <property type="project" value="TreeGrafter"/>
</dbReference>
<evidence type="ECO:0000313" key="4">
    <source>
        <dbReference type="EMBL" id="OAV91794.1"/>
    </source>
</evidence>
<feature type="transmembrane region" description="Helical" evidence="2">
    <location>
        <begin position="905"/>
        <end position="930"/>
    </location>
</feature>
<evidence type="ECO:0000256" key="1">
    <source>
        <dbReference type="SAM" id="MobiDB-lite"/>
    </source>
</evidence>
<feature type="compositionally biased region" description="Basic residues" evidence="1">
    <location>
        <begin position="372"/>
        <end position="384"/>
    </location>
</feature>
<dbReference type="Pfam" id="PF02714">
    <property type="entry name" value="RSN1_7TM"/>
    <property type="match status" value="1"/>
</dbReference>
<dbReference type="PANTHER" id="PTHR13018:SF143">
    <property type="entry name" value="CSC1_OSCA1-LIKE 7TM REGION DOMAIN-CONTAINING PROTEIN"/>
    <property type="match status" value="1"/>
</dbReference>
<dbReference type="EnsemblFungi" id="PTTG_03731-t43_1">
    <property type="protein sequence ID" value="PTTG_03731-t43_1-p1"/>
    <property type="gene ID" value="PTTG_03731"/>
</dbReference>
<feature type="transmembrane region" description="Helical" evidence="2">
    <location>
        <begin position="179"/>
        <end position="200"/>
    </location>
</feature>
<feature type="region of interest" description="Disordered" evidence="1">
    <location>
        <begin position="364"/>
        <end position="395"/>
    </location>
</feature>
<dbReference type="Proteomes" id="UP000005240">
    <property type="component" value="Unassembled WGS sequence"/>
</dbReference>
<feature type="transmembrane region" description="Helical" evidence="2">
    <location>
        <begin position="1097"/>
        <end position="1118"/>
    </location>
</feature>
<dbReference type="PANTHER" id="PTHR13018">
    <property type="entry name" value="PROBABLE MEMBRANE PROTEIN DUF221-RELATED"/>
    <property type="match status" value="1"/>
</dbReference>
<organism evidence="4">
    <name type="scientific">Puccinia triticina (isolate 1-1 / race 1 (BBBD))</name>
    <name type="common">Brown leaf rust fungus</name>
    <dbReference type="NCBI Taxonomy" id="630390"/>
    <lineage>
        <taxon>Eukaryota</taxon>
        <taxon>Fungi</taxon>
        <taxon>Dikarya</taxon>
        <taxon>Basidiomycota</taxon>
        <taxon>Pucciniomycotina</taxon>
        <taxon>Pucciniomycetes</taxon>
        <taxon>Pucciniales</taxon>
        <taxon>Pucciniaceae</taxon>
        <taxon>Puccinia</taxon>
    </lineage>
</organism>
<feature type="transmembrane region" description="Helical" evidence="2">
    <location>
        <begin position="816"/>
        <end position="842"/>
    </location>
</feature>
<feature type="transmembrane region" description="Helical" evidence="2">
    <location>
        <begin position="12"/>
        <end position="33"/>
    </location>
</feature>
<dbReference type="OrthoDB" id="2591106at2759"/>
<feature type="transmembrane region" description="Helical" evidence="2">
    <location>
        <begin position="862"/>
        <end position="884"/>
    </location>
</feature>
<keyword evidence="2" id="KW-0472">Membrane</keyword>
<reference evidence="5" key="4">
    <citation type="submission" date="2025-05" db="UniProtKB">
        <authorList>
            <consortium name="EnsemblFungi"/>
        </authorList>
    </citation>
    <scope>IDENTIFICATION</scope>
    <source>
        <strain evidence="5">isolate 1-1 / race 1 (BBBD)</strain>
    </source>
</reference>
<feature type="transmembrane region" description="Helical" evidence="2">
    <location>
        <begin position="960"/>
        <end position="978"/>
    </location>
</feature>
<feature type="compositionally biased region" description="Low complexity" evidence="1">
    <location>
        <begin position="290"/>
        <end position="312"/>
    </location>
</feature>
<dbReference type="EMBL" id="ADAS02000075">
    <property type="protein sequence ID" value="OAV91794.1"/>
    <property type="molecule type" value="Genomic_DNA"/>
</dbReference>
<reference evidence="4" key="2">
    <citation type="submission" date="2016-05" db="EMBL/GenBank/DDBJ databases">
        <title>Comparative analysis highlights variable genome content of wheat rusts and divergence of the mating loci.</title>
        <authorList>
            <person name="Cuomo C.A."/>
            <person name="Bakkeren G."/>
            <person name="Szabo L."/>
            <person name="Khalil H."/>
            <person name="Joly D."/>
            <person name="Goldberg J."/>
            <person name="Young S."/>
            <person name="Zeng Q."/>
            <person name="Fellers J."/>
        </authorList>
    </citation>
    <scope>NUCLEOTIDE SEQUENCE [LARGE SCALE GENOMIC DNA]</scope>
    <source>
        <strain evidence="4">1-1 BBBD Race 1</strain>
    </source>
</reference>
<feature type="transmembrane region" description="Helical" evidence="2">
    <location>
        <begin position="116"/>
        <end position="140"/>
    </location>
</feature>
<reference evidence="4" key="1">
    <citation type="submission" date="2009-11" db="EMBL/GenBank/DDBJ databases">
        <authorList>
            <consortium name="The Broad Institute Genome Sequencing Platform"/>
            <person name="Ward D."/>
            <person name="Feldgarden M."/>
            <person name="Earl A."/>
            <person name="Young S.K."/>
            <person name="Zeng Q."/>
            <person name="Koehrsen M."/>
            <person name="Alvarado L."/>
            <person name="Berlin A."/>
            <person name="Bochicchio J."/>
            <person name="Borenstein D."/>
            <person name="Chapman S.B."/>
            <person name="Chen Z."/>
            <person name="Engels R."/>
            <person name="Freedman E."/>
            <person name="Gellesch M."/>
            <person name="Goldberg J."/>
            <person name="Griggs A."/>
            <person name="Gujja S."/>
            <person name="Heilman E."/>
            <person name="Heiman D."/>
            <person name="Hepburn T."/>
            <person name="Howarth C."/>
            <person name="Jen D."/>
            <person name="Larson L."/>
            <person name="Lewis B."/>
            <person name="Mehta T."/>
            <person name="Park D."/>
            <person name="Pearson M."/>
            <person name="Roberts A."/>
            <person name="Saif S."/>
            <person name="Shea T."/>
            <person name="Shenoy N."/>
            <person name="Sisk P."/>
            <person name="Stolte C."/>
            <person name="Sykes S."/>
            <person name="Thomson T."/>
            <person name="Walk T."/>
            <person name="White J."/>
            <person name="Yandava C."/>
            <person name="Izard J."/>
            <person name="Baranova O.V."/>
            <person name="Blanton J.M."/>
            <person name="Tanner A.C."/>
            <person name="Dewhirst F.E."/>
            <person name="Haas B."/>
            <person name="Nusbaum C."/>
            <person name="Birren B."/>
        </authorList>
    </citation>
    <scope>NUCLEOTIDE SEQUENCE [LARGE SCALE GENOMIC DNA]</scope>
    <source>
        <strain evidence="4">1-1 BBBD Race 1</strain>
    </source>
</reference>
<feature type="domain" description="CSC1/OSCA1-like 7TM region" evidence="3">
    <location>
        <begin position="818"/>
        <end position="1086"/>
    </location>
</feature>
<sequence>MASTSDPDHVALGIASSIAISLFLTLPLLWIFFRTRSRPSSFMWKAIYVPRTWWPGPSQRVHPIFDPFPGCSLFKFLLMVLKGSTTQQASSKQSSRQSPNGDYSTFMTDEEIHLRFLALCLRLALLALLLGLPTFLALFITGVPPPSPESPKFSSVQNFTVLRLLYQYDLTPTSFSTRLIIWAIAALLIGVVLAFLLILFEWHYLKKNLQRFSQEKCGGLQIVYFPRKPHSGFEEVGEKKMANWVRACGLGPVGQEGSGVAIPSRGSSESHQLGKNSSSPRDPDQKGLDSDAASNSSTSSKSNSCKQSLSSSGVPLRSEQRGVIIQGIFTISQLEGLYSLSEKRRKVLDDLELNESKYVAGFLPENVDHSPAKRPKRQNHNKSRSRAEAEELAEEQVTPYGPLGLYKLDAKPRESSGLGWNDTSLRLSRFESQETLKVLPERLSGQKPEVKSSDFCFGEIIEDPHLTNEKYQDKWAIGNEVTRRLDGTFHNVTQGNEACLGSPKPASLKSERSHRLGNCFIEHTQPVCSPSAETSTTGTARSSMAPSHTGSWPQPGRSTPSSLASTDDTHGYPPPSSTAPTSASLDHSNSRHNVKYNNNPSVPAVKLSDLIQQEANRRTRLSFPSDPTSNARLASFHPLTQSFSSPNLLGGSPTPARSLQGSTNRNSEGPEIIPYLFDLPETITGQDMRPMLIKSATEDDNGNSKKVSNAIKNRITLTAHYSRKVKPHRFMNAKEIESLYHSIRKNRSQLKRLNQDFLEEKRRAVEEMDEGLNGSVFGWILVGKGVESIKGALPIDGMTREDINWQSLGKKSRLPLFWILFLAIFLIVGVIIIPVTVLSMAATPELPNDSPVFVFLRQQTGLPLGLISITIPSIILFILLYQALSTISYLAINFSGLPSKAAGQLLSVKAIFILIGGCFLIWFLICASVIDLRFSTGGEVEDKIVIIDQFSRSILALSDSFLSFQCILAIIIPTVILTQPERWKKVRRALKSAQTPRQRVLSLWPQQMNSALSRGASLMGVSILLLFSSIAPLTIIPSVVFFGYLSLVQQRNVRYVYKRDSQSGGKTELQMIFMLSILLGFHSMFLAVILASRQRWVLAALAGIITFSILTITCLMAYQESSYGGKKDLTAESKRALEVFEAGPGAIDYESKAPQGEPRAAKSPGSKKESLFSIFHLVNSKIRSSEVKLHRPVPLPSESVDDLVDTRLALRTYPDAPPHLPFLTWGSSQVYSSDMLYPPVLLQTSPAVWLPKNGIAAEEAHELKKYWDLDAFYEEGIPTQHLNLL</sequence>
<gene>
    <name evidence="4" type="ORF">PTTG_03731</name>
</gene>
<evidence type="ECO:0000259" key="3">
    <source>
        <dbReference type="Pfam" id="PF02714"/>
    </source>
</evidence>
<feature type="transmembrane region" description="Helical" evidence="2">
    <location>
        <begin position="1023"/>
        <end position="1049"/>
    </location>
</feature>
<name>A0A180GGU2_PUCT1</name>
<evidence type="ECO:0000313" key="5">
    <source>
        <dbReference type="EnsemblFungi" id="PTTG_03731-t43_1-p1"/>
    </source>
</evidence>
<protein>
    <submittedName>
        <fullName evidence="5">RSN1_7TM domain-containing protein</fullName>
    </submittedName>
</protein>
<feature type="compositionally biased region" description="Polar residues" evidence="1">
    <location>
        <begin position="265"/>
        <end position="280"/>
    </location>
</feature>
<feature type="region of interest" description="Disordered" evidence="1">
    <location>
        <begin position="528"/>
        <end position="604"/>
    </location>
</feature>
<evidence type="ECO:0000313" key="6">
    <source>
        <dbReference type="Proteomes" id="UP000005240"/>
    </source>
</evidence>
<feature type="compositionally biased region" description="Polar residues" evidence="1">
    <location>
        <begin position="528"/>
        <end position="566"/>
    </location>
</feature>
<dbReference type="InterPro" id="IPR045122">
    <property type="entry name" value="Csc1-like"/>
</dbReference>
<feature type="region of interest" description="Disordered" evidence="1">
    <location>
        <begin position="257"/>
        <end position="313"/>
    </location>
</feature>
<dbReference type="InterPro" id="IPR003864">
    <property type="entry name" value="CSC1/OSCA1-like_7TM"/>
</dbReference>
<proteinExistence type="predicted"/>
<reference evidence="5 6" key="3">
    <citation type="journal article" date="2017" name="G3 (Bethesda)">
        <title>Comparative analysis highlights variable genome content of wheat rusts and divergence of the mating loci.</title>
        <authorList>
            <person name="Cuomo C.A."/>
            <person name="Bakkeren G."/>
            <person name="Khalil H.B."/>
            <person name="Panwar V."/>
            <person name="Joly D."/>
            <person name="Linning R."/>
            <person name="Sakthikumar S."/>
            <person name="Song X."/>
            <person name="Adiconis X."/>
            <person name="Fan L."/>
            <person name="Goldberg J.M."/>
            <person name="Levin J.Z."/>
            <person name="Young S."/>
            <person name="Zeng Q."/>
            <person name="Anikster Y."/>
            <person name="Bruce M."/>
            <person name="Wang M."/>
            <person name="Yin C."/>
            <person name="McCallum B."/>
            <person name="Szabo L.J."/>
            <person name="Hulbert S."/>
            <person name="Chen X."/>
            <person name="Fellers J.P."/>
        </authorList>
    </citation>
    <scope>NUCLEOTIDE SEQUENCE</scope>
    <source>
        <strain evidence="5">isolate 1-1 / race 1 (BBBD)</strain>
        <strain evidence="6">Isolate 1-1 / race 1 (BBBD)</strain>
    </source>
</reference>
<feature type="transmembrane region" description="Helical" evidence="2">
    <location>
        <begin position="1069"/>
        <end position="1090"/>
    </location>
</feature>
<keyword evidence="6" id="KW-1185">Reference proteome</keyword>
<dbReference type="GO" id="GO:0005227">
    <property type="term" value="F:calcium-activated cation channel activity"/>
    <property type="evidence" value="ECO:0007669"/>
    <property type="project" value="InterPro"/>
</dbReference>
<keyword evidence="2" id="KW-1133">Transmembrane helix</keyword>